<evidence type="ECO:0000259" key="1">
    <source>
        <dbReference type="Pfam" id="PF01609"/>
    </source>
</evidence>
<dbReference type="SUPFAM" id="SSF53098">
    <property type="entry name" value="Ribonuclease H-like"/>
    <property type="match status" value="1"/>
</dbReference>
<feature type="domain" description="Transposase IS4-like" evidence="1">
    <location>
        <begin position="141"/>
        <end position="380"/>
    </location>
</feature>
<feature type="domain" description="Transposase IS4 N-terminal" evidence="2">
    <location>
        <begin position="23"/>
        <end position="123"/>
    </location>
</feature>
<protein>
    <submittedName>
        <fullName evidence="3">Transposase, IS4 family</fullName>
    </submittedName>
</protein>
<dbReference type="OrthoDB" id="477305at2"/>
<dbReference type="NCBIfam" id="NF033592">
    <property type="entry name" value="transpos_IS4_1"/>
    <property type="match status" value="1"/>
</dbReference>
<evidence type="ECO:0000313" key="3">
    <source>
        <dbReference type="EMBL" id="CCH29352.1"/>
    </source>
</evidence>
<dbReference type="Pfam" id="PF01609">
    <property type="entry name" value="DDE_Tnp_1"/>
    <property type="match status" value="1"/>
</dbReference>
<sequence>MARAGQKKASVAVGEDVRLVDRVSLGVLAEVVSRDLIEEVLDETGKREQRTRLLPAHVMVRFCQAMCLFFDDDYEEVMRKLVGSLKSLKSMGSWRGEWHVPSTSAVAQARQRLGSEPLRVLFERVAVPVAGPGAHGAWLRSRRVMAVDGVMLDLQDTPENVAEFGKSGNDHKASGFPQALVVALAECGSHAIVDAVISGYRGDEKALSRSLLGSVEAGMLVTADRNFYSYSLWEDFLDTGADLLWRIGSGVELPVLKWLSDGSFDSILLNPQVRAGRRRQVIADAAAGKTVSPEQGFRVRVVEYEVPDREGNGTGEVICLATTIPEPSEATAAELAWCYHQRWEIESVFNEIKTHQRGNARILRSKSPDMVRQEIWAFLLTHYAIRSLMSRAADEADVDPDELSFIRTLRVVRRQVTAQADFSP</sequence>
<evidence type="ECO:0000313" key="4">
    <source>
        <dbReference type="Proteomes" id="UP000006281"/>
    </source>
</evidence>
<dbReference type="AlphaFoldDB" id="K0JV09"/>
<dbReference type="PATRIC" id="fig|1179773.3.peg.2036"/>
<accession>K0JV09</accession>
<dbReference type="EMBL" id="HE804045">
    <property type="protein sequence ID" value="CCH29352.1"/>
    <property type="molecule type" value="Genomic_DNA"/>
</dbReference>
<evidence type="ECO:0000259" key="2">
    <source>
        <dbReference type="Pfam" id="PF13006"/>
    </source>
</evidence>
<dbReference type="Proteomes" id="UP000006281">
    <property type="component" value="Chromosome"/>
</dbReference>
<dbReference type="Gene3D" id="3.90.350.10">
    <property type="entry name" value="Transposase Inhibitor Protein From Tn5, Chain A, domain 1"/>
    <property type="match status" value="1"/>
</dbReference>
<gene>
    <name evidence="3" type="ordered locus">BN6_20300</name>
</gene>
<dbReference type="PANTHER" id="PTHR37529">
    <property type="entry name" value="TRANSPOSASE INSG FOR INSERTION SEQUENCE ELEMENT IS4-RELATED"/>
    <property type="match status" value="1"/>
</dbReference>
<dbReference type="BioCyc" id="SESP1179773:BN6_RS09970-MONOMER"/>
<dbReference type="Pfam" id="PF13006">
    <property type="entry name" value="Nterm_IS4"/>
    <property type="match status" value="1"/>
</dbReference>
<dbReference type="InterPro" id="IPR012337">
    <property type="entry name" value="RNaseH-like_sf"/>
</dbReference>
<dbReference type="RefSeq" id="WP_015099465.1">
    <property type="nucleotide sequence ID" value="NC_019673.1"/>
</dbReference>
<dbReference type="KEGG" id="sesp:BN6_20300"/>
<dbReference type="InterPro" id="IPR002559">
    <property type="entry name" value="Transposase_11"/>
</dbReference>
<dbReference type="HOGENOM" id="CLU_028400_1_0_11"/>
<dbReference type="GO" id="GO:0004803">
    <property type="term" value="F:transposase activity"/>
    <property type="evidence" value="ECO:0007669"/>
    <property type="project" value="InterPro"/>
</dbReference>
<dbReference type="GO" id="GO:0003677">
    <property type="term" value="F:DNA binding"/>
    <property type="evidence" value="ECO:0007669"/>
    <property type="project" value="InterPro"/>
</dbReference>
<proteinExistence type="predicted"/>
<dbReference type="STRING" id="1179773.BN6_20300"/>
<keyword evidence="4" id="KW-1185">Reference proteome</keyword>
<dbReference type="InterPro" id="IPR047952">
    <property type="entry name" value="Transpos_IS4"/>
</dbReference>
<organism evidence="3 4">
    <name type="scientific">Saccharothrix espanaensis (strain ATCC 51144 / DSM 44229 / JCM 9112 / NBRC 15066 / NRRL 15764)</name>
    <dbReference type="NCBI Taxonomy" id="1179773"/>
    <lineage>
        <taxon>Bacteria</taxon>
        <taxon>Bacillati</taxon>
        <taxon>Actinomycetota</taxon>
        <taxon>Actinomycetes</taxon>
        <taxon>Pseudonocardiales</taxon>
        <taxon>Pseudonocardiaceae</taxon>
        <taxon>Saccharothrix</taxon>
    </lineage>
</organism>
<name>K0JV09_SACES</name>
<dbReference type="eggNOG" id="COG3385">
    <property type="taxonomic scope" value="Bacteria"/>
</dbReference>
<dbReference type="PANTHER" id="PTHR37529:SF1">
    <property type="entry name" value="TRANSPOSASE INSG FOR INSERTION SEQUENCE ELEMENT IS4-RELATED"/>
    <property type="match status" value="1"/>
</dbReference>
<reference evidence="3 4" key="1">
    <citation type="journal article" date="2012" name="BMC Genomics">
        <title>Complete genome sequence of Saccharothrix espanaensis DSM 44229T and comparison to the other completely sequenced Pseudonocardiaceae.</title>
        <authorList>
            <person name="Strobel T."/>
            <person name="Al-Dilaimi A."/>
            <person name="Blom J."/>
            <person name="Gessner A."/>
            <person name="Kalinowski J."/>
            <person name="Luzhetska M."/>
            <person name="Puhler A."/>
            <person name="Szczepanowski R."/>
            <person name="Bechthold A."/>
            <person name="Ruckert C."/>
        </authorList>
    </citation>
    <scope>NUCLEOTIDE SEQUENCE [LARGE SCALE GENOMIC DNA]</scope>
    <source>
        <strain evidence="4">ATCC 51144 / DSM 44229 / JCM 9112 / NBRC 15066 / NRRL 15764</strain>
    </source>
</reference>
<dbReference type="GO" id="GO:0006313">
    <property type="term" value="P:DNA transposition"/>
    <property type="evidence" value="ECO:0007669"/>
    <property type="project" value="InterPro"/>
</dbReference>
<dbReference type="InterPro" id="IPR024473">
    <property type="entry name" value="Transposases_IS4_N"/>
</dbReference>